<feature type="transmembrane region" description="Helical" evidence="1">
    <location>
        <begin position="20"/>
        <end position="42"/>
    </location>
</feature>
<name>A0A1G1ZN07_9BACT</name>
<reference evidence="2 3" key="1">
    <citation type="journal article" date="2016" name="Nat. Commun.">
        <title>Thousands of microbial genomes shed light on interconnected biogeochemical processes in an aquifer system.</title>
        <authorList>
            <person name="Anantharaman K."/>
            <person name="Brown C.T."/>
            <person name="Hug L.A."/>
            <person name="Sharon I."/>
            <person name="Castelle C.J."/>
            <person name="Probst A.J."/>
            <person name="Thomas B.C."/>
            <person name="Singh A."/>
            <person name="Wilkins M.J."/>
            <person name="Karaoz U."/>
            <person name="Brodie E.L."/>
            <person name="Williams K.H."/>
            <person name="Hubbard S.S."/>
            <person name="Banfield J.F."/>
        </authorList>
    </citation>
    <scope>NUCLEOTIDE SEQUENCE [LARGE SCALE GENOMIC DNA]</scope>
</reference>
<dbReference type="Gene3D" id="3.30.700.10">
    <property type="entry name" value="Glycoprotein, Type 4 Pilin"/>
    <property type="match status" value="1"/>
</dbReference>
<dbReference type="EMBL" id="MHJJ01000008">
    <property type="protein sequence ID" value="OGY65516.1"/>
    <property type="molecule type" value="Genomic_DNA"/>
</dbReference>
<dbReference type="SUPFAM" id="SSF54523">
    <property type="entry name" value="Pili subunits"/>
    <property type="match status" value="1"/>
</dbReference>
<keyword evidence="1" id="KW-0812">Transmembrane</keyword>
<dbReference type="STRING" id="1798407.A3A16_01465"/>
<keyword evidence="1" id="KW-1133">Transmembrane helix</keyword>
<evidence type="ECO:0008006" key="4">
    <source>
        <dbReference type="Google" id="ProtNLM"/>
    </source>
</evidence>
<comment type="caution">
    <text evidence="2">The sequence shown here is derived from an EMBL/GenBank/DDBJ whole genome shotgun (WGS) entry which is preliminary data.</text>
</comment>
<dbReference type="AlphaFoldDB" id="A0A1G1ZN07"/>
<protein>
    <recommendedName>
        <fullName evidence="4">General secretion pathway GspH domain-containing protein</fullName>
    </recommendedName>
</protein>
<evidence type="ECO:0000313" key="2">
    <source>
        <dbReference type="EMBL" id="OGY65516.1"/>
    </source>
</evidence>
<dbReference type="InterPro" id="IPR045584">
    <property type="entry name" value="Pilin-like"/>
</dbReference>
<dbReference type="Proteomes" id="UP000177942">
    <property type="component" value="Unassembled WGS sequence"/>
</dbReference>
<accession>A0A1G1ZN07</accession>
<organism evidence="2 3">
    <name type="scientific">Candidatus Harrisonbacteria bacterium RIFCSPLOWO2_01_FULL_44_18</name>
    <dbReference type="NCBI Taxonomy" id="1798407"/>
    <lineage>
        <taxon>Bacteria</taxon>
        <taxon>Candidatus Harrisoniibacteriota</taxon>
    </lineage>
</organism>
<evidence type="ECO:0000256" key="1">
    <source>
        <dbReference type="SAM" id="Phobius"/>
    </source>
</evidence>
<proteinExistence type="predicted"/>
<evidence type="ECO:0000313" key="3">
    <source>
        <dbReference type="Proteomes" id="UP000177942"/>
    </source>
</evidence>
<sequence>MKLKTKSLKLKTSGFTIFEILIVIGILAVIFAIGLPISWNFYTAYQFDSEVNTFVAVLEQARNSAMTNRNESPHGVYAAPNQFVIFQGPSYAGRDIFQDRIFTRDGNININGPAELVFASLSGQTASTTYVFSRGQRSANVYINSEGTISF</sequence>
<gene>
    <name evidence="2" type="ORF">A3A16_01465</name>
</gene>
<keyword evidence="1" id="KW-0472">Membrane</keyword>